<dbReference type="Proteomes" id="UP001168098">
    <property type="component" value="Unassembled WGS sequence"/>
</dbReference>
<reference evidence="1 2" key="1">
    <citation type="journal article" date="2023" name="BMC Biotechnol.">
        <title>Vitis rotundifolia cv Carlos genome sequencing.</title>
        <authorList>
            <person name="Huff M."/>
            <person name="Hulse-Kemp A."/>
            <person name="Scheffler B."/>
            <person name="Youngblood R."/>
            <person name="Simpson S."/>
            <person name="Babiker E."/>
            <person name="Staton M."/>
        </authorList>
    </citation>
    <scope>NUCLEOTIDE SEQUENCE [LARGE SCALE GENOMIC DNA]</scope>
    <source>
        <tissue evidence="1">Leaf</tissue>
    </source>
</reference>
<evidence type="ECO:0000313" key="1">
    <source>
        <dbReference type="EMBL" id="KAJ9689139.1"/>
    </source>
</evidence>
<gene>
    <name evidence="1" type="ORF">PVL29_014674</name>
</gene>
<protein>
    <submittedName>
        <fullName evidence="1">Uncharacterized protein</fullName>
    </submittedName>
</protein>
<organism evidence="1 2">
    <name type="scientific">Vitis rotundifolia</name>
    <name type="common">Muscadine grape</name>
    <dbReference type="NCBI Taxonomy" id="103349"/>
    <lineage>
        <taxon>Eukaryota</taxon>
        <taxon>Viridiplantae</taxon>
        <taxon>Streptophyta</taxon>
        <taxon>Embryophyta</taxon>
        <taxon>Tracheophyta</taxon>
        <taxon>Spermatophyta</taxon>
        <taxon>Magnoliopsida</taxon>
        <taxon>eudicotyledons</taxon>
        <taxon>Gunneridae</taxon>
        <taxon>Pentapetalae</taxon>
        <taxon>rosids</taxon>
        <taxon>Vitales</taxon>
        <taxon>Vitaceae</taxon>
        <taxon>Viteae</taxon>
        <taxon>Vitis</taxon>
    </lineage>
</organism>
<sequence>MKKWPAQKDTNIAAMEIRSNDKPPRSFVGKAVLKSFSRYLDVRIPRKITKEVTEEQREISDEIENTRNAGSFPRTGFPLSMPPGTVADVAKATVAISAATTEHDFEVSFSHPPPRSTSALCVSVKTSTAVSPALLYNIKFGGMELFTCCNHETSYTILMIFINNPLTRRSIIVYLGRKK</sequence>
<proteinExistence type="predicted"/>
<comment type="caution">
    <text evidence="1">The sequence shown here is derived from an EMBL/GenBank/DDBJ whole genome shotgun (WGS) entry which is preliminary data.</text>
</comment>
<evidence type="ECO:0000313" key="2">
    <source>
        <dbReference type="Proteomes" id="UP001168098"/>
    </source>
</evidence>
<name>A0AA39DMA6_VITRO</name>
<dbReference type="EMBL" id="JARBHA010000011">
    <property type="protein sequence ID" value="KAJ9689139.1"/>
    <property type="molecule type" value="Genomic_DNA"/>
</dbReference>
<accession>A0AA39DMA6</accession>
<keyword evidence="2" id="KW-1185">Reference proteome</keyword>
<dbReference type="AlphaFoldDB" id="A0AA39DMA6"/>